<dbReference type="EMBL" id="JACXVP010000011">
    <property type="protein sequence ID" value="KAG5578037.1"/>
    <property type="molecule type" value="Genomic_DNA"/>
</dbReference>
<organism evidence="10 11">
    <name type="scientific">Solanum commersonii</name>
    <name type="common">Commerson's wild potato</name>
    <name type="synonym">Commerson's nightshade</name>
    <dbReference type="NCBI Taxonomy" id="4109"/>
    <lineage>
        <taxon>Eukaryota</taxon>
        <taxon>Viridiplantae</taxon>
        <taxon>Streptophyta</taxon>
        <taxon>Embryophyta</taxon>
        <taxon>Tracheophyta</taxon>
        <taxon>Spermatophyta</taxon>
        <taxon>Magnoliopsida</taxon>
        <taxon>eudicotyledons</taxon>
        <taxon>Gunneridae</taxon>
        <taxon>Pentapetalae</taxon>
        <taxon>asterids</taxon>
        <taxon>lamiids</taxon>
        <taxon>Solanales</taxon>
        <taxon>Solanaceae</taxon>
        <taxon>Solanoideae</taxon>
        <taxon>Solaneae</taxon>
        <taxon>Solanum</taxon>
    </lineage>
</organism>
<dbReference type="OrthoDB" id="148331at2759"/>
<comment type="function">
    <text evidence="9">Functions as actin-binding component of the Arp2/3 complex which is involved in regulation of actin polymerization and together with an activating nucleation-promoting factor (NPF) mediates the formation of branched actin networks. Seems to contact the mother actin filament. Arp2/3 complex plays a critical role in the control of cell morphogenesis via the modulation of cell polarity development.</text>
</comment>
<dbReference type="AlphaFoldDB" id="A0A9J5WRW1"/>
<dbReference type="PANTHER" id="PTHR12058:SF0">
    <property type="entry name" value="ACTIN-RELATED PROTEIN 2_3 COMPLEX SUBUNIT 2"/>
    <property type="match status" value="1"/>
</dbReference>
<dbReference type="GO" id="GO:0034314">
    <property type="term" value="P:Arp2/3 complex-mediated actin nucleation"/>
    <property type="evidence" value="ECO:0007669"/>
    <property type="project" value="InterPro"/>
</dbReference>
<dbReference type="Proteomes" id="UP000824120">
    <property type="component" value="Chromosome 11"/>
</dbReference>
<accession>A0A9J5WRW1</accession>
<evidence type="ECO:0000256" key="6">
    <source>
        <dbReference type="ARBA" id="ARBA00023212"/>
    </source>
</evidence>
<keyword evidence="6" id="KW-0206">Cytoskeleton</keyword>
<dbReference type="GO" id="GO:0005200">
    <property type="term" value="F:structural constituent of cytoskeleton"/>
    <property type="evidence" value="ECO:0007669"/>
    <property type="project" value="TreeGrafter"/>
</dbReference>
<evidence type="ECO:0000256" key="2">
    <source>
        <dbReference type="ARBA" id="ARBA00004316"/>
    </source>
</evidence>
<evidence type="ECO:0000256" key="1">
    <source>
        <dbReference type="ARBA" id="ARBA00004245"/>
    </source>
</evidence>
<comment type="similarity">
    <text evidence="3">Belongs to the ARPC2 family.</text>
</comment>
<evidence type="ECO:0000256" key="7">
    <source>
        <dbReference type="ARBA" id="ARBA00023273"/>
    </source>
</evidence>
<proteinExistence type="inferred from homology"/>
<evidence type="ECO:0000256" key="4">
    <source>
        <dbReference type="ARBA" id="ARBA00022490"/>
    </source>
</evidence>
<evidence type="ECO:0000256" key="3">
    <source>
        <dbReference type="ARBA" id="ARBA00007192"/>
    </source>
</evidence>
<keyword evidence="11" id="KW-1185">Reference proteome</keyword>
<dbReference type="SUPFAM" id="SSF69645">
    <property type="entry name" value="Arp2/3 complex subunits"/>
    <property type="match status" value="1"/>
</dbReference>
<dbReference type="GO" id="GO:0042995">
    <property type="term" value="C:cell projection"/>
    <property type="evidence" value="ECO:0007669"/>
    <property type="project" value="UniProtKB-SubCell"/>
</dbReference>
<keyword evidence="7" id="KW-0966">Cell projection</keyword>
<evidence type="ECO:0000256" key="8">
    <source>
        <dbReference type="ARBA" id="ARBA00029755"/>
    </source>
</evidence>
<keyword evidence="5" id="KW-0009">Actin-binding</keyword>
<protein>
    <recommendedName>
        <fullName evidence="8">Arp2/3 complex 34 kDa subunit</fullName>
    </recommendedName>
</protein>
<dbReference type="PANTHER" id="PTHR12058">
    <property type="entry name" value="ARP2/3 COMPLEX 34 KDA SUBUNIT"/>
    <property type="match status" value="1"/>
</dbReference>
<gene>
    <name evidence="10" type="ORF">H5410_058171</name>
</gene>
<comment type="subcellular location">
    <subcellularLocation>
        <location evidence="2">Cell projection</location>
    </subcellularLocation>
    <subcellularLocation>
        <location evidence="1">Cytoplasm</location>
        <location evidence="1">Cytoskeleton</location>
    </subcellularLocation>
</comment>
<dbReference type="GO" id="GO:0030041">
    <property type="term" value="P:actin filament polymerization"/>
    <property type="evidence" value="ECO:0007669"/>
    <property type="project" value="InterPro"/>
</dbReference>
<comment type="caution">
    <text evidence="10">The sequence shown here is derived from an EMBL/GenBank/DDBJ whole genome shotgun (WGS) entry which is preliminary data.</text>
</comment>
<dbReference type="InterPro" id="IPR007188">
    <property type="entry name" value="ARPC2"/>
</dbReference>
<dbReference type="InterPro" id="IPR034666">
    <property type="entry name" value="ARPC2/4"/>
</dbReference>
<dbReference type="GO" id="GO:0051015">
    <property type="term" value="F:actin filament binding"/>
    <property type="evidence" value="ECO:0007669"/>
    <property type="project" value="TreeGrafter"/>
</dbReference>
<evidence type="ECO:0000256" key="5">
    <source>
        <dbReference type="ARBA" id="ARBA00023203"/>
    </source>
</evidence>
<keyword evidence="4" id="KW-0963">Cytoplasm</keyword>
<dbReference type="GO" id="GO:0005885">
    <property type="term" value="C:Arp2/3 protein complex"/>
    <property type="evidence" value="ECO:0007669"/>
    <property type="project" value="InterPro"/>
</dbReference>
<evidence type="ECO:0000256" key="9">
    <source>
        <dbReference type="ARBA" id="ARBA00056923"/>
    </source>
</evidence>
<dbReference type="FunFam" id="3.30.1460.20:FF:000006">
    <property type="entry name" value="Arp2/3 complex 34 kDa subunit"/>
    <property type="match status" value="1"/>
</dbReference>
<dbReference type="Gene3D" id="3.30.1460.20">
    <property type="match status" value="1"/>
</dbReference>
<sequence>MILLQSPSRYLLQILYNRVQNLEKGVELDCQWVEFDDIRYHIQGSVKNPNVLLLSVSLPIPPPETVLFGGLPLGALEAIKAAYGVVAQILDPPRDGFNLTLKLNLSKLPPDEGSASFLFKVIMSLL</sequence>
<reference evidence="10 11" key="1">
    <citation type="submission" date="2020-09" db="EMBL/GenBank/DDBJ databases">
        <title>De no assembly of potato wild relative species, Solanum commersonii.</title>
        <authorList>
            <person name="Cho K."/>
        </authorList>
    </citation>
    <scope>NUCLEOTIDE SEQUENCE [LARGE SCALE GENOMIC DNA]</scope>
    <source>
        <strain evidence="10">LZ3.2</strain>
        <tissue evidence="10">Leaf</tissue>
    </source>
</reference>
<evidence type="ECO:0000313" key="10">
    <source>
        <dbReference type="EMBL" id="KAG5578037.1"/>
    </source>
</evidence>
<name>A0A9J5WRW1_SOLCO</name>
<evidence type="ECO:0000313" key="11">
    <source>
        <dbReference type="Proteomes" id="UP000824120"/>
    </source>
</evidence>